<evidence type="ECO:0000256" key="1">
    <source>
        <dbReference type="SAM" id="MobiDB-lite"/>
    </source>
</evidence>
<feature type="compositionally biased region" description="Low complexity" evidence="1">
    <location>
        <begin position="402"/>
        <end position="431"/>
    </location>
</feature>
<feature type="compositionally biased region" description="Low complexity" evidence="1">
    <location>
        <begin position="322"/>
        <end position="344"/>
    </location>
</feature>
<accession>A0A4Y9ZHD8</accession>
<reference evidence="2 3" key="1">
    <citation type="submission" date="2019-02" db="EMBL/GenBank/DDBJ databases">
        <title>Genome sequencing of the rare red list fungi Hericium alpestre (H. flagellum).</title>
        <authorList>
            <person name="Buettner E."/>
            <person name="Kellner H."/>
        </authorList>
    </citation>
    <scope>NUCLEOTIDE SEQUENCE [LARGE SCALE GENOMIC DNA]</scope>
    <source>
        <strain evidence="2 3">DSM 108284</strain>
    </source>
</reference>
<gene>
    <name evidence="2" type="ORF">EWM64_g10585</name>
</gene>
<feature type="region of interest" description="Disordered" evidence="1">
    <location>
        <begin position="170"/>
        <end position="216"/>
    </location>
</feature>
<feature type="compositionally biased region" description="Polar residues" evidence="1">
    <location>
        <begin position="368"/>
        <end position="379"/>
    </location>
</feature>
<evidence type="ECO:0000313" key="3">
    <source>
        <dbReference type="Proteomes" id="UP000298061"/>
    </source>
</evidence>
<feature type="compositionally biased region" description="Low complexity" evidence="1">
    <location>
        <begin position="260"/>
        <end position="269"/>
    </location>
</feature>
<keyword evidence="3" id="KW-1185">Reference proteome</keyword>
<protein>
    <submittedName>
        <fullName evidence="2">Uncharacterized protein</fullName>
    </submittedName>
</protein>
<organism evidence="2 3">
    <name type="scientific">Hericium alpestre</name>
    <dbReference type="NCBI Taxonomy" id="135208"/>
    <lineage>
        <taxon>Eukaryota</taxon>
        <taxon>Fungi</taxon>
        <taxon>Dikarya</taxon>
        <taxon>Basidiomycota</taxon>
        <taxon>Agaricomycotina</taxon>
        <taxon>Agaricomycetes</taxon>
        <taxon>Russulales</taxon>
        <taxon>Hericiaceae</taxon>
        <taxon>Hericium</taxon>
    </lineage>
</organism>
<feature type="compositionally biased region" description="Polar residues" evidence="1">
    <location>
        <begin position="434"/>
        <end position="451"/>
    </location>
</feature>
<feature type="compositionally biased region" description="Polar residues" evidence="1">
    <location>
        <begin position="499"/>
        <end position="519"/>
    </location>
</feature>
<feature type="non-terminal residue" evidence="2">
    <location>
        <position position="1"/>
    </location>
</feature>
<name>A0A4Y9ZHD8_9AGAM</name>
<comment type="caution">
    <text evidence="2">The sequence shown here is derived from an EMBL/GenBank/DDBJ whole genome shotgun (WGS) entry which is preliminary data.</text>
</comment>
<feature type="compositionally biased region" description="Low complexity" evidence="1">
    <location>
        <begin position="182"/>
        <end position="210"/>
    </location>
</feature>
<dbReference type="Proteomes" id="UP000298061">
    <property type="component" value="Unassembled WGS sequence"/>
</dbReference>
<proteinExistence type="predicted"/>
<sequence length="528" mass="55886">DKTLDLLPDASLPVSKEREMVKQAAEDAIPSHLAQLRKQAMCAFCNYKVDVFYTFLTFRDNFTLFKWVCASNWDAMEVKYGTRLQGNDKKERNFDDEDLPIPTVPYSCLPVLDEAKTDLSIYFRNAFKIATESLGFLHDQNPLFRLPPGITEEELKQPGKNKAQEAVDALNKVEPERPVPVDPSTVDDTVKDPNFTAESQETSATTSAGSYDSGASEPTLSVVNFKVSTGGAGSAERDTRHIARQERADAAQEPEEQSVADANEAPAMANADAELHLDANAGLPLNASFIFDPDEAQAFSTPAPVRRAVVALAGPSETGTLDAVPPNADPANALLPTNNPVAPADAHEPISDDGSANHEQPGAEQATAGPSNEGQSSQPIRPALVARTKRMKTTKIADANAPDHIPAPAAGGPALTGPSNANAAPVLAAPAGKSTRSSSRIKAGINNQNQGLDAPAADSAARTQTSKKRSQPADNPGAGNTAVAPSRSKKRKVAPAAQASDNAPGPSNTQRRVNPTRNCKTVGKKKIL</sequence>
<dbReference type="AlphaFoldDB" id="A0A4Y9ZHD8"/>
<feature type="region of interest" description="Disordered" evidence="1">
    <location>
        <begin position="317"/>
        <end position="528"/>
    </location>
</feature>
<feature type="compositionally biased region" description="Basic and acidic residues" evidence="1">
    <location>
        <begin position="170"/>
        <end position="179"/>
    </location>
</feature>
<feature type="compositionally biased region" description="Basic and acidic residues" evidence="1">
    <location>
        <begin position="235"/>
        <end position="250"/>
    </location>
</feature>
<evidence type="ECO:0000313" key="2">
    <source>
        <dbReference type="EMBL" id="TFY73427.1"/>
    </source>
</evidence>
<dbReference type="EMBL" id="SFCI01002870">
    <property type="protein sequence ID" value="TFY73427.1"/>
    <property type="molecule type" value="Genomic_DNA"/>
</dbReference>
<feature type="region of interest" description="Disordered" evidence="1">
    <location>
        <begin position="229"/>
        <end position="269"/>
    </location>
</feature>